<evidence type="ECO:0000313" key="4">
    <source>
        <dbReference type="Proteomes" id="UP000018141"/>
    </source>
</evidence>
<evidence type="ECO:0000256" key="1">
    <source>
        <dbReference type="ARBA" id="ARBA00023125"/>
    </source>
</evidence>
<feature type="domain" description="HTH cro/C1-type" evidence="2">
    <location>
        <begin position="14"/>
        <end position="68"/>
    </location>
</feature>
<dbReference type="PANTHER" id="PTHR46797:SF1">
    <property type="entry name" value="METHYLPHOSPHONATE SYNTHASE"/>
    <property type="match status" value="1"/>
</dbReference>
<proteinExistence type="predicted"/>
<dbReference type="EMBL" id="CBHH010000026">
    <property type="protein sequence ID" value="CDD56107.1"/>
    <property type="molecule type" value="Genomic_DNA"/>
</dbReference>
<keyword evidence="1" id="KW-0238">DNA-binding</keyword>
<gene>
    <name evidence="3" type="ORF">BN656_00751</name>
</gene>
<dbReference type="Gene3D" id="1.10.260.40">
    <property type="entry name" value="lambda repressor-like DNA-binding domains"/>
    <property type="match status" value="1"/>
</dbReference>
<evidence type="ECO:0000313" key="3">
    <source>
        <dbReference type="EMBL" id="CDD56107.1"/>
    </source>
</evidence>
<dbReference type="InterPro" id="IPR001387">
    <property type="entry name" value="Cro/C1-type_HTH"/>
</dbReference>
<sequence>MQQTIDYEKLGLKIKAVRISKNLTQDNLAQLVDCNVSHISNIENNHTKVSLIALLAIANALNTSIDYLLSDQYENSSLALDNEILRALKDCDNEKKQKILKMIEIL</sequence>
<dbReference type="SMART" id="SM00530">
    <property type="entry name" value="HTH_XRE"/>
    <property type="match status" value="1"/>
</dbReference>
<comment type="caution">
    <text evidence="3">The sequence shown here is derived from an EMBL/GenBank/DDBJ whole genome shotgun (WGS) entry which is preliminary data.</text>
</comment>
<accession>R7B1X3</accession>
<dbReference type="AlphaFoldDB" id="R7B1X3"/>
<protein>
    <recommendedName>
        <fullName evidence="2">HTH cro/C1-type domain-containing protein</fullName>
    </recommendedName>
</protein>
<organism evidence="3 4">
    <name type="scientific">Bacteroides pectinophilus CAG:437</name>
    <dbReference type="NCBI Taxonomy" id="1263051"/>
    <lineage>
        <taxon>Bacteria</taxon>
        <taxon>Bacillati</taxon>
        <taxon>Bacillota</taxon>
        <taxon>Clostridia</taxon>
        <taxon>Eubacteriales</taxon>
    </lineage>
</organism>
<dbReference type="PROSITE" id="PS50943">
    <property type="entry name" value="HTH_CROC1"/>
    <property type="match status" value="1"/>
</dbReference>
<dbReference type="GO" id="GO:0003677">
    <property type="term" value="F:DNA binding"/>
    <property type="evidence" value="ECO:0007669"/>
    <property type="project" value="UniProtKB-KW"/>
</dbReference>
<dbReference type="Proteomes" id="UP000018141">
    <property type="component" value="Unassembled WGS sequence"/>
</dbReference>
<reference evidence="3" key="1">
    <citation type="submission" date="2012-11" db="EMBL/GenBank/DDBJ databases">
        <title>Dependencies among metagenomic species, viruses, plasmids and units of genetic variation.</title>
        <authorList>
            <person name="Nielsen H.B."/>
            <person name="Almeida M."/>
            <person name="Juncker A.S."/>
            <person name="Rasmussen S."/>
            <person name="Li J."/>
            <person name="Sunagawa S."/>
            <person name="Plichta D."/>
            <person name="Gautier L."/>
            <person name="Le Chatelier E."/>
            <person name="Peletier E."/>
            <person name="Bonde I."/>
            <person name="Nielsen T."/>
            <person name="Manichanh C."/>
            <person name="Arumugam M."/>
            <person name="Batto J."/>
            <person name="Santos M.B.Q.D."/>
            <person name="Blom N."/>
            <person name="Borruel N."/>
            <person name="Burgdorf K.S."/>
            <person name="Boumezbeur F."/>
            <person name="Casellas F."/>
            <person name="Dore J."/>
            <person name="Guarner F."/>
            <person name="Hansen T."/>
            <person name="Hildebrand F."/>
            <person name="Kaas R.S."/>
            <person name="Kennedy S."/>
            <person name="Kristiansen K."/>
            <person name="Kultima J.R."/>
            <person name="Leonard P."/>
            <person name="Levenez F."/>
            <person name="Lund O."/>
            <person name="Moumen B."/>
            <person name="Le Paslier D."/>
            <person name="Pons N."/>
            <person name="Pedersen O."/>
            <person name="Prifti E."/>
            <person name="Qin J."/>
            <person name="Raes J."/>
            <person name="Tap J."/>
            <person name="Tims S."/>
            <person name="Ussery D.W."/>
            <person name="Yamada T."/>
            <person name="MetaHit consortium"/>
            <person name="Renault P."/>
            <person name="Sicheritz-Ponten T."/>
            <person name="Bork P."/>
            <person name="Wang J."/>
            <person name="Brunak S."/>
            <person name="Ehrlich S.D."/>
        </authorList>
    </citation>
    <scope>NUCLEOTIDE SEQUENCE [LARGE SCALE GENOMIC DNA]</scope>
</reference>
<dbReference type="InterPro" id="IPR050807">
    <property type="entry name" value="TransReg_Diox_bact_type"/>
</dbReference>
<dbReference type="InterPro" id="IPR010982">
    <property type="entry name" value="Lambda_DNA-bd_dom_sf"/>
</dbReference>
<evidence type="ECO:0000259" key="2">
    <source>
        <dbReference type="PROSITE" id="PS50943"/>
    </source>
</evidence>
<dbReference type="PANTHER" id="PTHR46797">
    <property type="entry name" value="HTH-TYPE TRANSCRIPTIONAL REGULATOR"/>
    <property type="match status" value="1"/>
</dbReference>
<dbReference type="GO" id="GO:0005829">
    <property type="term" value="C:cytosol"/>
    <property type="evidence" value="ECO:0007669"/>
    <property type="project" value="TreeGrafter"/>
</dbReference>
<name>R7B1X3_9FIRM</name>
<dbReference type="GO" id="GO:0003700">
    <property type="term" value="F:DNA-binding transcription factor activity"/>
    <property type="evidence" value="ECO:0007669"/>
    <property type="project" value="TreeGrafter"/>
</dbReference>
<dbReference type="SUPFAM" id="SSF47413">
    <property type="entry name" value="lambda repressor-like DNA-binding domains"/>
    <property type="match status" value="1"/>
</dbReference>
<dbReference type="Pfam" id="PF01381">
    <property type="entry name" value="HTH_3"/>
    <property type="match status" value="1"/>
</dbReference>
<dbReference type="CDD" id="cd00093">
    <property type="entry name" value="HTH_XRE"/>
    <property type="match status" value="1"/>
</dbReference>